<protein>
    <recommendedName>
        <fullName evidence="4 9">N-(5'-phosphoribosyl)anthranilate isomerase</fullName>
        <shortName evidence="9">PRAI</shortName>
        <ecNumber evidence="3 9">5.3.1.24</ecNumber>
    </recommendedName>
</protein>
<evidence type="ECO:0000313" key="12">
    <source>
        <dbReference type="Proteomes" id="UP000003671"/>
    </source>
</evidence>
<dbReference type="eggNOG" id="COG0135">
    <property type="taxonomic scope" value="Bacteria"/>
</dbReference>
<dbReference type="PATRIC" id="fig|500635.8.peg.69"/>
<dbReference type="InterPro" id="IPR013785">
    <property type="entry name" value="Aldolase_TIM"/>
</dbReference>
<dbReference type="GO" id="GO:0004640">
    <property type="term" value="F:phosphoribosylanthranilate isomerase activity"/>
    <property type="evidence" value="ECO:0007669"/>
    <property type="project" value="UniProtKB-UniRule"/>
</dbReference>
<evidence type="ECO:0000256" key="4">
    <source>
        <dbReference type="ARBA" id="ARBA00022272"/>
    </source>
</evidence>
<evidence type="ECO:0000256" key="5">
    <source>
        <dbReference type="ARBA" id="ARBA00022605"/>
    </source>
</evidence>
<evidence type="ECO:0000256" key="2">
    <source>
        <dbReference type="ARBA" id="ARBA00004664"/>
    </source>
</evidence>
<dbReference type="SUPFAM" id="SSF51366">
    <property type="entry name" value="Ribulose-phoshate binding barrel"/>
    <property type="match status" value="1"/>
</dbReference>
<evidence type="ECO:0000256" key="9">
    <source>
        <dbReference type="HAMAP-Rule" id="MF_00135"/>
    </source>
</evidence>
<dbReference type="Proteomes" id="UP000003671">
    <property type="component" value="Unassembled WGS sequence"/>
</dbReference>
<keyword evidence="5 9" id="KW-0028">Amino-acid biosynthesis</keyword>
<accession>C9KJ76</accession>
<feature type="domain" description="N-(5'phosphoribosyl) anthranilate isomerase (PRAI)" evidence="10">
    <location>
        <begin position="30"/>
        <end position="224"/>
    </location>
</feature>
<dbReference type="HOGENOM" id="CLU_076364_1_0_9"/>
<organism evidence="11 12">
    <name type="scientific">Mitsuokella multacida DSM 20544</name>
    <dbReference type="NCBI Taxonomy" id="500635"/>
    <lineage>
        <taxon>Bacteria</taxon>
        <taxon>Bacillati</taxon>
        <taxon>Bacillota</taxon>
        <taxon>Negativicutes</taxon>
        <taxon>Selenomonadales</taxon>
        <taxon>Selenomonadaceae</taxon>
        <taxon>Mitsuokella</taxon>
    </lineage>
</organism>
<keyword evidence="8 9" id="KW-0413">Isomerase</keyword>
<evidence type="ECO:0000256" key="1">
    <source>
        <dbReference type="ARBA" id="ARBA00001164"/>
    </source>
</evidence>
<sequence length="233" mass="25535">MSSAGLFDCILGECNLNERMIVRDGRMLKAKLCGMKAIEAARAAERAGADFIGFIFWRRSHRFVEPQQAARIVEALQRVKTVGVFVDEDPALVNAIARQCHLDFVQLHGHEDVAYAKQIEVPVIKAYRYGDGFSAEAANAFPAAMILVDAYQKGAAGGTGTCFDWQQAKREVAAVRKPVLIAGGISEANVAEVNTIFHPFAVDVSGSLEVNREKSAARIAAFMEQVHEINRRN</sequence>
<dbReference type="AlphaFoldDB" id="C9KJ76"/>
<evidence type="ECO:0000259" key="10">
    <source>
        <dbReference type="Pfam" id="PF00697"/>
    </source>
</evidence>
<evidence type="ECO:0000256" key="3">
    <source>
        <dbReference type="ARBA" id="ARBA00012572"/>
    </source>
</evidence>
<dbReference type="PANTHER" id="PTHR42894:SF1">
    <property type="entry name" value="N-(5'-PHOSPHORIBOSYL)ANTHRANILATE ISOMERASE"/>
    <property type="match status" value="1"/>
</dbReference>
<evidence type="ECO:0000256" key="7">
    <source>
        <dbReference type="ARBA" id="ARBA00023141"/>
    </source>
</evidence>
<dbReference type="EMBL" id="ABWK02000001">
    <property type="protein sequence ID" value="EEX69942.1"/>
    <property type="molecule type" value="Genomic_DNA"/>
</dbReference>
<dbReference type="HAMAP" id="MF_00135">
    <property type="entry name" value="PRAI"/>
    <property type="match status" value="1"/>
</dbReference>
<dbReference type="EC" id="5.3.1.24" evidence="3 9"/>
<keyword evidence="6 9" id="KW-0822">Tryptophan biosynthesis</keyword>
<evidence type="ECO:0000256" key="8">
    <source>
        <dbReference type="ARBA" id="ARBA00023235"/>
    </source>
</evidence>
<dbReference type="PANTHER" id="PTHR42894">
    <property type="entry name" value="N-(5'-PHOSPHORIBOSYL)ANTHRANILATE ISOMERASE"/>
    <property type="match status" value="1"/>
</dbReference>
<comment type="caution">
    <text evidence="11">The sequence shown here is derived from an EMBL/GenBank/DDBJ whole genome shotgun (WGS) entry which is preliminary data.</text>
</comment>
<dbReference type="STRING" id="500635.MITSMUL_03073"/>
<comment type="catalytic activity">
    <reaction evidence="1 9">
        <text>N-(5-phospho-beta-D-ribosyl)anthranilate = 1-(2-carboxyphenylamino)-1-deoxy-D-ribulose 5-phosphate</text>
        <dbReference type="Rhea" id="RHEA:21540"/>
        <dbReference type="ChEBI" id="CHEBI:18277"/>
        <dbReference type="ChEBI" id="CHEBI:58613"/>
        <dbReference type="EC" id="5.3.1.24"/>
    </reaction>
</comment>
<keyword evidence="12" id="KW-1185">Reference proteome</keyword>
<comment type="similarity">
    <text evidence="9">Belongs to the TrpF family.</text>
</comment>
<evidence type="ECO:0000313" key="11">
    <source>
        <dbReference type="EMBL" id="EEX69942.1"/>
    </source>
</evidence>
<comment type="pathway">
    <text evidence="2 9">Amino-acid biosynthesis; L-tryptophan biosynthesis; L-tryptophan from chorismate: step 3/5.</text>
</comment>
<dbReference type="InterPro" id="IPR044643">
    <property type="entry name" value="TrpF_fam"/>
</dbReference>
<dbReference type="Pfam" id="PF00697">
    <property type="entry name" value="PRAI"/>
    <property type="match status" value="1"/>
</dbReference>
<dbReference type="InterPro" id="IPR001240">
    <property type="entry name" value="PRAI_dom"/>
</dbReference>
<dbReference type="GO" id="GO:0000162">
    <property type="term" value="P:L-tryptophan biosynthetic process"/>
    <property type="evidence" value="ECO:0007669"/>
    <property type="project" value="UniProtKB-UniRule"/>
</dbReference>
<proteinExistence type="inferred from homology"/>
<dbReference type="UniPathway" id="UPA00035">
    <property type="reaction ID" value="UER00042"/>
</dbReference>
<keyword evidence="7 9" id="KW-0057">Aromatic amino acid biosynthesis</keyword>
<dbReference type="CDD" id="cd00405">
    <property type="entry name" value="PRAI"/>
    <property type="match status" value="1"/>
</dbReference>
<name>C9KJ76_9FIRM</name>
<dbReference type="Gene3D" id="3.20.20.70">
    <property type="entry name" value="Aldolase class I"/>
    <property type="match status" value="1"/>
</dbReference>
<dbReference type="InterPro" id="IPR011060">
    <property type="entry name" value="RibuloseP-bd_barrel"/>
</dbReference>
<evidence type="ECO:0000256" key="6">
    <source>
        <dbReference type="ARBA" id="ARBA00022822"/>
    </source>
</evidence>
<gene>
    <name evidence="9 11" type="primary">trpF</name>
    <name evidence="11" type="ORF">MITSMUL_03073</name>
</gene>
<reference evidence="11" key="1">
    <citation type="submission" date="2009-09" db="EMBL/GenBank/DDBJ databases">
        <authorList>
            <person name="Weinstock G."/>
            <person name="Sodergren E."/>
            <person name="Clifton S."/>
            <person name="Fulton L."/>
            <person name="Fulton B."/>
            <person name="Courtney L."/>
            <person name="Fronick C."/>
            <person name="Harrison M."/>
            <person name="Strong C."/>
            <person name="Farmer C."/>
            <person name="Delahaunty K."/>
            <person name="Markovic C."/>
            <person name="Hall O."/>
            <person name="Minx P."/>
            <person name="Tomlinson C."/>
            <person name="Mitreva M."/>
            <person name="Nelson J."/>
            <person name="Hou S."/>
            <person name="Wollam A."/>
            <person name="Pepin K.H."/>
            <person name="Johnson M."/>
            <person name="Bhonagiri V."/>
            <person name="Nash W.E."/>
            <person name="Warren W."/>
            <person name="Chinwalla A."/>
            <person name="Mardis E.R."/>
            <person name="Wilson R.K."/>
        </authorList>
    </citation>
    <scope>NUCLEOTIDE SEQUENCE [LARGE SCALE GENOMIC DNA]</scope>
    <source>
        <strain evidence="11">DSM 20544</strain>
    </source>
</reference>